<dbReference type="InterPro" id="IPR021490">
    <property type="entry name" value="DUF3144"/>
</dbReference>
<evidence type="ECO:0000313" key="2">
    <source>
        <dbReference type="Proteomes" id="UP001595692"/>
    </source>
</evidence>
<comment type="caution">
    <text evidence="1">The sequence shown here is derived from an EMBL/GenBank/DDBJ whole genome shotgun (WGS) entry which is preliminary data.</text>
</comment>
<name>A0ABV8CRN5_9GAMM</name>
<dbReference type="Gene3D" id="1.10.287.3020">
    <property type="match status" value="1"/>
</dbReference>
<accession>A0ABV8CRN5</accession>
<dbReference type="Pfam" id="PF11342">
    <property type="entry name" value="DUF3144"/>
    <property type="match status" value="1"/>
</dbReference>
<organism evidence="1 2">
    <name type="scientific">Pseudaeromonas sharmana</name>
    <dbReference type="NCBI Taxonomy" id="328412"/>
    <lineage>
        <taxon>Bacteria</taxon>
        <taxon>Pseudomonadati</taxon>
        <taxon>Pseudomonadota</taxon>
        <taxon>Gammaproteobacteria</taxon>
        <taxon>Aeromonadales</taxon>
        <taxon>Aeromonadaceae</taxon>
        <taxon>Pseudaeromonas</taxon>
    </lineage>
</organism>
<dbReference type="EMBL" id="JBHSAF010000014">
    <property type="protein sequence ID" value="MFC3914664.1"/>
    <property type="molecule type" value="Genomic_DNA"/>
</dbReference>
<proteinExistence type="predicted"/>
<keyword evidence="2" id="KW-1185">Reference proteome</keyword>
<gene>
    <name evidence="1" type="ORF">ACFOSS_14520</name>
</gene>
<protein>
    <submittedName>
        <fullName evidence="1">DUF3144 domain-containing protein</fullName>
    </submittedName>
</protein>
<reference evidence="2" key="1">
    <citation type="journal article" date="2019" name="Int. J. Syst. Evol. Microbiol.">
        <title>The Global Catalogue of Microorganisms (GCM) 10K type strain sequencing project: providing services to taxonomists for standard genome sequencing and annotation.</title>
        <authorList>
            <consortium name="The Broad Institute Genomics Platform"/>
            <consortium name="The Broad Institute Genome Sequencing Center for Infectious Disease"/>
            <person name="Wu L."/>
            <person name="Ma J."/>
        </authorList>
    </citation>
    <scope>NUCLEOTIDE SEQUENCE [LARGE SCALE GENOMIC DNA]</scope>
    <source>
        <strain evidence="2">CCUG 54939</strain>
    </source>
</reference>
<dbReference type="RefSeq" id="WP_377153801.1">
    <property type="nucleotide sequence ID" value="NZ_JBHSAF010000014.1"/>
</dbReference>
<sequence>MSQQEEMMQDELNEAFWTRTDAVIQLANTQAEEADADDVNASLLYAAARFSSFLIAAQAEDHASLLHGRDQAVDYFANQFRQLLAENIDDYLENFDEYNA</sequence>
<dbReference type="Proteomes" id="UP001595692">
    <property type="component" value="Unassembled WGS sequence"/>
</dbReference>
<evidence type="ECO:0000313" key="1">
    <source>
        <dbReference type="EMBL" id="MFC3914664.1"/>
    </source>
</evidence>